<reference evidence="9 10" key="1">
    <citation type="submission" date="2019-06" db="EMBL/GenBank/DDBJ databases">
        <title>Draft genome sequence of the filamentous fungus Phialemoniopsis curvata isolated from diesel fuel.</title>
        <authorList>
            <person name="Varaljay V.A."/>
            <person name="Lyon W.J."/>
            <person name="Crouch A.L."/>
            <person name="Drake C.E."/>
            <person name="Hollomon J.M."/>
            <person name="Nadeau L.J."/>
            <person name="Nunn H.S."/>
            <person name="Stevenson B.S."/>
            <person name="Bojanowski C.L."/>
            <person name="Crookes-Goodson W.J."/>
        </authorList>
    </citation>
    <scope>NUCLEOTIDE SEQUENCE [LARGE SCALE GENOMIC DNA]</scope>
    <source>
        <strain evidence="9 10">D216</strain>
    </source>
</reference>
<dbReference type="OrthoDB" id="5283415at2759"/>
<sequence>MASVLDVNSEPTSGLQTFALFILFFFPGLALIVVGLRNAGRLATRQFGLDDWLITIAMFISVAETVFSYFYIKTNFVGIDESQIPPHDPTNGRIWNFAVQILYNPILALAKSSVLIFLLRLFGQKGGVRKFIICLNTFNILHMFGVFFALTFQCSPVAFAWDKTIRGGQCVEQRVLFTSNAVINIIVDFLILGLPLWIFVDLKIPKRAKIGLMFVFLLGFLVTITSIVRLVLLVQGLFGLVRGPGDTRNIGFITSAIETNLALITASAPALRPLLRSRDRGGWLPSLTRKADVEMASTEPELLASRASTTAGAARSGSSRGGKSSRGGSLRGGRRGGKSSRRGGKRPVALRDIRLVPAGQELRSQSPRSSEEETMTSNGIMRVSDVQREIDGLAKELVVVGTGSGSGGRGTGRGPRYPSGAEVTSEDIADLRRFPAARYLGGEGVYPDMEYRGERDYNEERLSRYGERRFGVVTPKTPKAPPPRWAQGGGQPF</sequence>
<evidence type="ECO:0000313" key="9">
    <source>
        <dbReference type="EMBL" id="TPX09435.1"/>
    </source>
</evidence>
<keyword evidence="3 7" id="KW-1133">Transmembrane helix</keyword>
<dbReference type="AlphaFoldDB" id="A0A507AHI5"/>
<evidence type="ECO:0000256" key="2">
    <source>
        <dbReference type="ARBA" id="ARBA00022692"/>
    </source>
</evidence>
<dbReference type="InterPro" id="IPR052337">
    <property type="entry name" value="SAT4-like"/>
</dbReference>
<feature type="transmembrane region" description="Helical" evidence="7">
    <location>
        <begin position="140"/>
        <end position="161"/>
    </location>
</feature>
<organism evidence="9 10">
    <name type="scientific">Thyridium curvatum</name>
    <dbReference type="NCBI Taxonomy" id="1093900"/>
    <lineage>
        <taxon>Eukaryota</taxon>
        <taxon>Fungi</taxon>
        <taxon>Dikarya</taxon>
        <taxon>Ascomycota</taxon>
        <taxon>Pezizomycotina</taxon>
        <taxon>Sordariomycetes</taxon>
        <taxon>Sordariomycetidae</taxon>
        <taxon>Thyridiales</taxon>
        <taxon>Thyridiaceae</taxon>
        <taxon>Thyridium</taxon>
    </lineage>
</organism>
<accession>A0A507AHI5</accession>
<dbReference type="GeneID" id="41976770"/>
<keyword evidence="4 7" id="KW-0472">Membrane</keyword>
<dbReference type="GO" id="GO:0016020">
    <property type="term" value="C:membrane"/>
    <property type="evidence" value="ECO:0007669"/>
    <property type="project" value="UniProtKB-SubCell"/>
</dbReference>
<dbReference type="STRING" id="1093900.A0A507AHI5"/>
<evidence type="ECO:0000256" key="6">
    <source>
        <dbReference type="SAM" id="MobiDB-lite"/>
    </source>
</evidence>
<feature type="region of interest" description="Disordered" evidence="6">
    <location>
        <begin position="304"/>
        <end position="378"/>
    </location>
</feature>
<keyword evidence="10" id="KW-1185">Reference proteome</keyword>
<keyword evidence="2 7" id="KW-0812">Transmembrane</keyword>
<gene>
    <name evidence="9" type="ORF">E0L32_009323</name>
</gene>
<proteinExistence type="inferred from homology"/>
<evidence type="ECO:0000313" key="10">
    <source>
        <dbReference type="Proteomes" id="UP000319257"/>
    </source>
</evidence>
<dbReference type="PANTHER" id="PTHR33048:SF108">
    <property type="entry name" value="INTEGRAL MEMBRANE PROTEIN"/>
    <property type="match status" value="1"/>
</dbReference>
<protein>
    <recommendedName>
        <fullName evidence="8">Rhodopsin domain-containing protein</fullName>
    </recommendedName>
</protein>
<name>A0A507AHI5_9PEZI</name>
<evidence type="ECO:0000256" key="4">
    <source>
        <dbReference type="ARBA" id="ARBA00023136"/>
    </source>
</evidence>
<comment type="subcellular location">
    <subcellularLocation>
        <location evidence="1">Membrane</location>
        <topology evidence="1">Multi-pass membrane protein</topology>
    </subcellularLocation>
</comment>
<evidence type="ECO:0000259" key="8">
    <source>
        <dbReference type="Pfam" id="PF20684"/>
    </source>
</evidence>
<evidence type="ECO:0000256" key="3">
    <source>
        <dbReference type="ARBA" id="ARBA00022989"/>
    </source>
</evidence>
<feature type="transmembrane region" description="Helical" evidence="7">
    <location>
        <begin position="212"/>
        <end position="238"/>
    </location>
</feature>
<feature type="transmembrane region" description="Helical" evidence="7">
    <location>
        <begin position="101"/>
        <end position="119"/>
    </location>
</feature>
<dbReference type="PANTHER" id="PTHR33048">
    <property type="entry name" value="PTH11-LIKE INTEGRAL MEMBRANE PROTEIN (AFU_ORTHOLOGUE AFUA_5G11245)"/>
    <property type="match status" value="1"/>
</dbReference>
<evidence type="ECO:0000256" key="7">
    <source>
        <dbReference type="SAM" id="Phobius"/>
    </source>
</evidence>
<dbReference type="RefSeq" id="XP_030991146.1">
    <property type="nucleotide sequence ID" value="XM_031144275.1"/>
</dbReference>
<feature type="region of interest" description="Disordered" evidence="6">
    <location>
        <begin position="401"/>
        <end position="422"/>
    </location>
</feature>
<feature type="compositionally biased region" description="Gly residues" evidence="6">
    <location>
        <begin position="402"/>
        <end position="413"/>
    </location>
</feature>
<feature type="compositionally biased region" description="Low complexity" evidence="6">
    <location>
        <begin position="304"/>
        <end position="328"/>
    </location>
</feature>
<comment type="similarity">
    <text evidence="5">Belongs to the SAT4 family.</text>
</comment>
<feature type="transmembrane region" description="Helical" evidence="7">
    <location>
        <begin position="181"/>
        <end position="200"/>
    </location>
</feature>
<feature type="compositionally biased region" description="Basic residues" evidence="6">
    <location>
        <begin position="332"/>
        <end position="345"/>
    </location>
</feature>
<feature type="transmembrane region" description="Helical" evidence="7">
    <location>
        <begin position="18"/>
        <end position="40"/>
    </location>
</feature>
<dbReference type="Pfam" id="PF20684">
    <property type="entry name" value="Fung_rhodopsin"/>
    <property type="match status" value="1"/>
</dbReference>
<evidence type="ECO:0000256" key="5">
    <source>
        <dbReference type="ARBA" id="ARBA00038359"/>
    </source>
</evidence>
<evidence type="ECO:0000256" key="1">
    <source>
        <dbReference type="ARBA" id="ARBA00004141"/>
    </source>
</evidence>
<dbReference type="EMBL" id="SKBQ01000067">
    <property type="protein sequence ID" value="TPX09435.1"/>
    <property type="molecule type" value="Genomic_DNA"/>
</dbReference>
<dbReference type="InterPro" id="IPR049326">
    <property type="entry name" value="Rhodopsin_dom_fungi"/>
</dbReference>
<dbReference type="Proteomes" id="UP000319257">
    <property type="component" value="Unassembled WGS sequence"/>
</dbReference>
<feature type="region of interest" description="Disordered" evidence="6">
    <location>
        <begin position="468"/>
        <end position="493"/>
    </location>
</feature>
<comment type="caution">
    <text evidence="9">The sequence shown here is derived from an EMBL/GenBank/DDBJ whole genome shotgun (WGS) entry which is preliminary data.</text>
</comment>
<feature type="domain" description="Rhodopsin" evidence="8">
    <location>
        <begin position="37"/>
        <end position="276"/>
    </location>
</feature>
<dbReference type="InParanoid" id="A0A507AHI5"/>
<feature type="transmembrane region" description="Helical" evidence="7">
    <location>
        <begin position="52"/>
        <end position="72"/>
    </location>
</feature>